<evidence type="ECO:0000313" key="3">
    <source>
        <dbReference type="Proteomes" id="UP000078492"/>
    </source>
</evidence>
<evidence type="ECO:0000259" key="1">
    <source>
        <dbReference type="PROSITE" id="PS50164"/>
    </source>
</evidence>
<feature type="domain" description="GIY-YIG" evidence="1">
    <location>
        <begin position="172"/>
        <end position="230"/>
    </location>
</feature>
<dbReference type="Gene3D" id="3.40.1440.10">
    <property type="entry name" value="GIY-YIG endonuclease"/>
    <property type="match status" value="1"/>
</dbReference>
<proteinExistence type="predicted"/>
<dbReference type="Pfam" id="PF01541">
    <property type="entry name" value="GIY-YIG"/>
    <property type="match status" value="1"/>
</dbReference>
<sequence length="230" mass="27651">MPYQPNHRLHPSFVKWDVETHCNFLQFDWFQKPTYSGRILNFWSQHPISQKMGVIYGLVDKALLLSHPDFHKKNLKLIIDTLLLNDFPLKFIFENIKKRINSIIINPRQQNCNNDNTLRNKINWFTIPYIEGFSDKFKNTVNGKDFRLSYFSINKMNNFIKVHKDPLPKESKRNVVYKIKCNDYDSTYVGQTKRKLKTRINEHRSHIRWNTSSRSVITDHRLEHSRFRLV</sequence>
<dbReference type="InterPro" id="IPR000305">
    <property type="entry name" value="GIY-YIG_endonuc"/>
</dbReference>
<dbReference type="Proteomes" id="UP000078492">
    <property type="component" value="Unassembled WGS sequence"/>
</dbReference>
<accession>A0A151IR31</accession>
<keyword evidence="3" id="KW-1185">Reference proteome</keyword>
<dbReference type="InterPro" id="IPR035901">
    <property type="entry name" value="GIY-YIG_endonuc_sf"/>
</dbReference>
<evidence type="ECO:0000313" key="2">
    <source>
        <dbReference type="EMBL" id="KYN09092.1"/>
    </source>
</evidence>
<dbReference type="PANTHER" id="PTHR21301:SF10">
    <property type="entry name" value="REVERSE TRANSCRIPTASE DOMAIN-CONTAINING PROTEIN"/>
    <property type="match status" value="1"/>
</dbReference>
<organism evidence="2 3">
    <name type="scientific">Trachymyrmex cornetzi</name>
    <dbReference type="NCBI Taxonomy" id="471704"/>
    <lineage>
        <taxon>Eukaryota</taxon>
        <taxon>Metazoa</taxon>
        <taxon>Ecdysozoa</taxon>
        <taxon>Arthropoda</taxon>
        <taxon>Hexapoda</taxon>
        <taxon>Insecta</taxon>
        <taxon>Pterygota</taxon>
        <taxon>Neoptera</taxon>
        <taxon>Endopterygota</taxon>
        <taxon>Hymenoptera</taxon>
        <taxon>Apocrita</taxon>
        <taxon>Aculeata</taxon>
        <taxon>Formicoidea</taxon>
        <taxon>Formicidae</taxon>
        <taxon>Myrmicinae</taxon>
        <taxon>Trachymyrmex</taxon>
    </lineage>
</organism>
<dbReference type="AlphaFoldDB" id="A0A151IR31"/>
<dbReference type="Pfam" id="PF26215">
    <property type="entry name" value="HTH_animal"/>
    <property type="match status" value="1"/>
</dbReference>
<name>A0A151IR31_9HYME</name>
<dbReference type="PROSITE" id="PS50164">
    <property type="entry name" value="GIY_YIG"/>
    <property type="match status" value="1"/>
</dbReference>
<dbReference type="PANTHER" id="PTHR21301">
    <property type="entry name" value="REVERSE TRANSCRIPTASE"/>
    <property type="match status" value="1"/>
</dbReference>
<gene>
    <name evidence="2" type="ORF">ALC57_18803</name>
</gene>
<dbReference type="EMBL" id="KQ981148">
    <property type="protein sequence ID" value="KYN09092.1"/>
    <property type="molecule type" value="Genomic_DNA"/>
</dbReference>
<protein>
    <recommendedName>
        <fullName evidence="1">GIY-YIG domain-containing protein</fullName>
    </recommendedName>
</protein>
<dbReference type="SUPFAM" id="SSF82771">
    <property type="entry name" value="GIY-YIG endonuclease"/>
    <property type="match status" value="1"/>
</dbReference>
<dbReference type="InterPro" id="IPR058912">
    <property type="entry name" value="HTH_animal"/>
</dbReference>
<reference evidence="2 3" key="1">
    <citation type="submission" date="2015-09" db="EMBL/GenBank/DDBJ databases">
        <title>Trachymyrmex cornetzi WGS genome.</title>
        <authorList>
            <person name="Nygaard S."/>
            <person name="Hu H."/>
            <person name="Boomsma J."/>
            <person name="Zhang G."/>
        </authorList>
    </citation>
    <scope>NUCLEOTIDE SEQUENCE [LARGE SCALE GENOMIC DNA]</scope>
    <source>
        <strain evidence="2">Tcor2-1</strain>
        <tissue evidence="2">Whole body</tissue>
    </source>
</reference>